<keyword evidence="2" id="KW-1185">Reference proteome</keyword>
<organism evidence="1 2">
    <name type="scientific">Zobellia amurskyensis</name>
    <dbReference type="NCBI Taxonomy" id="248905"/>
    <lineage>
        <taxon>Bacteria</taxon>
        <taxon>Pseudomonadati</taxon>
        <taxon>Bacteroidota</taxon>
        <taxon>Flavobacteriia</taxon>
        <taxon>Flavobacteriales</taxon>
        <taxon>Flavobacteriaceae</taxon>
        <taxon>Zobellia</taxon>
    </lineage>
</organism>
<dbReference type="RefSeq" id="WP_038232100.1">
    <property type="nucleotide sequence ID" value="NZ_RCNR01000003.1"/>
</dbReference>
<comment type="caution">
    <text evidence="1">The sequence shown here is derived from an EMBL/GenBank/DDBJ whole genome shotgun (WGS) entry which is preliminary data.</text>
</comment>
<gene>
    <name evidence="1" type="ORF">D9O36_02465</name>
</gene>
<name>A0A7X2ZQV3_9FLAO</name>
<sequence>MSFLAKLTIEDEETNVLECSYDFNQSIGPDGRPVELPRAGLIHLLLESTSNTDILAWMVMPHTFKDGEIVFYNRDSMSSNKTLSFQDGICVSYHESFSAEDTRPMKTRIAISARAIDINDISYENTWDIF</sequence>
<dbReference type="Proteomes" id="UP000540519">
    <property type="component" value="Unassembled WGS sequence"/>
</dbReference>
<evidence type="ECO:0000313" key="1">
    <source>
        <dbReference type="EMBL" id="MUH34694.1"/>
    </source>
</evidence>
<reference evidence="1 2" key="1">
    <citation type="journal article" date="2019" name="Mar. Drugs">
        <title>Comparative Genomics and CAZyme Genome Repertoires of Marine Zobellia amurskyensis KMM 3526(T) and Zobellia laminariae KMM 3676(T).</title>
        <authorList>
            <person name="Chernysheva N."/>
            <person name="Bystritskaya E."/>
            <person name="Stenkova A."/>
            <person name="Golovkin I."/>
            <person name="Nedashkovskaya O."/>
            <person name="Isaeva M."/>
        </authorList>
    </citation>
    <scope>NUCLEOTIDE SEQUENCE [LARGE SCALE GENOMIC DNA]</scope>
    <source>
        <strain evidence="1 2">KMM 3526</strain>
    </source>
</reference>
<dbReference type="InterPro" id="IPR041408">
    <property type="entry name" value="Hcp_Tssd"/>
</dbReference>
<accession>A0A7X2ZQV3</accession>
<dbReference type="Pfam" id="PF17642">
    <property type="entry name" value="TssD"/>
    <property type="match status" value="1"/>
</dbReference>
<protein>
    <recommendedName>
        <fullName evidence="3">Type VI secretion system needle protein Hcp</fullName>
    </recommendedName>
</protein>
<dbReference type="AlphaFoldDB" id="A0A7X2ZQV3"/>
<dbReference type="EMBL" id="RCNR01000003">
    <property type="protein sequence ID" value="MUH34694.1"/>
    <property type="molecule type" value="Genomic_DNA"/>
</dbReference>
<evidence type="ECO:0000313" key="2">
    <source>
        <dbReference type="Proteomes" id="UP000540519"/>
    </source>
</evidence>
<evidence type="ECO:0008006" key="3">
    <source>
        <dbReference type="Google" id="ProtNLM"/>
    </source>
</evidence>
<dbReference type="OrthoDB" id="955509at2"/>
<proteinExistence type="predicted"/>
<dbReference type="GO" id="GO:0033104">
    <property type="term" value="C:type VI protein secretion system complex"/>
    <property type="evidence" value="ECO:0007669"/>
    <property type="project" value="InterPro"/>
</dbReference>